<evidence type="ECO:0000313" key="1">
    <source>
        <dbReference type="EMBL" id="ORZ15710.1"/>
    </source>
</evidence>
<name>A0A1X2IFM9_9FUNG</name>
<dbReference type="EMBL" id="MCGE01000012">
    <property type="protein sequence ID" value="ORZ15710.1"/>
    <property type="molecule type" value="Genomic_DNA"/>
</dbReference>
<accession>A0A1X2IFM9</accession>
<protein>
    <submittedName>
        <fullName evidence="1">Uncharacterized protein</fullName>
    </submittedName>
</protein>
<proteinExistence type="predicted"/>
<comment type="caution">
    <text evidence="1">The sequence shown here is derived from an EMBL/GenBank/DDBJ whole genome shotgun (WGS) entry which is preliminary data.</text>
</comment>
<organism evidence="1 2">
    <name type="scientific">Absidia repens</name>
    <dbReference type="NCBI Taxonomy" id="90262"/>
    <lineage>
        <taxon>Eukaryota</taxon>
        <taxon>Fungi</taxon>
        <taxon>Fungi incertae sedis</taxon>
        <taxon>Mucoromycota</taxon>
        <taxon>Mucoromycotina</taxon>
        <taxon>Mucoromycetes</taxon>
        <taxon>Mucorales</taxon>
        <taxon>Cunninghamellaceae</taxon>
        <taxon>Absidia</taxon>
    </lineage>
</organism>
<dbReference type="AlphaFoldDB" id="A0A1X2IFM9"/>
<reference evidence="1 2" key="1">
    <citation type="submission" date="2016-07" db="EMBL/GenBank/DDBJ databases">
        <title>Pervasive Adenine N6-methylation of Active Genes in Fungi.</title>
        <authorList>
            <consortium name="DOE Joint Genome Institute"/>
            <person name="Mondo S.J."/>
            <person name="Dannebaum R.O."/>
            <person name="Kuo R.C."/>
            <person name="Labutti K."/>
            <person name="Haridas S."/>
            <person name="Kuo A."/>
            <person name="Salamov A."/>
            <person name="Ahrendt S.R."/>
            <person name="Lipzen A."/>
            <person name="Sullivan W."/>
            <person name="Andreopoulos W.B."/>
            <person name="Clum A."/>
            <person name="Lindquist E."/>
            <person name="Daum C."/>
            <person name="Ramamoorthy G.K."/>
            <person name="Gryganskyi A."/>
            <person name="Culley D."/>
            <person name="Magnuson J.K."/>
            <person name="James T.Y."/>
            <person name="O'Malley M.A."/>
            <person name="Stajich J.E."/>
            <person name="Spatafora J.W."/>
            <person name="Visel A."/>
            <person name="Grigoriev I.V."/>
        </authorList>
    </citation>
    <scope>NUCLEOTIDE SEQUENCE [LARGE SCALE GENOMIC DNA]</scope>
    <source>
        <strain evidence="1 2">NRRL 1336</strain>
    </source>
</reference>
<sequence>MFDSLTTTQKIIGTSAVPTTAATHSAFRQQQRKTTTPNNRAVTEDMTIYQHTSTEHPITSSFLELVTATNMTPSTLATPTQTNNYNNDCHIATFTQYCQKSLFHTLSFELMIFNTPVCHQTFFTNDHVTTTKKAQKMNEDDTAFFLKGKGNFHASANLEKQQLWNNFKARRTSYHCHPWTSRVPRMLLVINEVFVPGILTATTAQTMENATEGENGQQMIMNLQGMLPKDIALHYDS</sequence>
<keyword evidence="2" id="KW-1185">Reference proteome</keyword>
<dbReference type="Proteomes" id="UP000193560">
    <property type="component" value="Unassembled WGS sequence"/>
</dbReference>
<gene>
    <name evidence="1" type="ORF">BCR42DRAFT_437968</name>
</gene>
<evidence type="ECO:0000313" key="2">
    <source>
        <dbReference type="Proteomes" id="UP000193560"/>
    </source>
</evidence>